<accession>A0A3Q8U8M5</accession>
<gene>
    <name evidence="1" type="ORF">Mb0156</name>
</gene>
<name>A0A3Q8U8M5_9VIRU</name>
<organism evidence="1">
    <name type="scientific">Megavirus baoshan</name>
    <dbReference type="NCBI Taxonomy" id="2496520"/>
    <lineage>
        <taxon>Viruses</taxon>
        <taxon>Varidnaviria</taxon>
        <taxon>Bamfordvirae</taxon>
        <taxon>Nucleocytoviricota</taxon>
        <taxon>Megaviricetes</taxon>
        <taxon>Imitervirales</taxon>
        <taxon>Mimiviridae</taxon>
        <taxon>Megamimivirinae</taxon>
        <taxon>Megavirus</taxon>
        <taxon>Megavirus baoshanense</taxon>
    </lineage>
</organism>
<dbReference type="EMBL" id="MH046811">
    <property type="protein sequence ID" value="AZL89594.1"/>
    <property type="molecule type" value="Genomic_DNA"/>
</dbReference>
<sequence>MKKHTTYILTQVKTLSPIPVIDEDISNIEENIKSKLDKILKKLLIKWMKKDFCLISIDDDDDDDYDDYQIVNLQVDKKNLNIEIKKNLDSVTKTIIYDYINIKCRQEYIDGNREKAMSYFQHIDVNYNYFKNSNNYKNILDYAISKEDTEVIKIILGKKPNDFYKIRETNNFEIIGLYIDYICDNKIGKTILNDDGNFIFYDSRPNNQKEFICKHPRAKEFLGIFYDDIAKNYFNNNF</sequence>
<protein>
    <submittedName>
        <fullName evidence="1">Ankyrin repeat protein</fullName>
    </submittedName>
</protein>
<proteinExistence type="predicted"/>
<reference evidence="1" key="1">
    <citation type="submission" date="2018-03" db="EMBL/GenBank/DDBJ databases">
        <title>Draft genome sequences of Megaviruse, new member of the family Mimiviridae isolated from water in Shanghai, China.</title>
        <authorList>
            <person name="Xia Y."/>
        </authorList>
    </citation>
    <scope>NUCLEOTIDE SEQUENCE</scope>
    <source>
        <strain evidence="1">SH</strain>
    </source>
</reference>
<evidence type="ECO:0000313" key="1">
    <source>
        <dbReference type="EMBL" id="AZL89594.1"/>
    </source>
</evidence>